<dbReference type="Pfam" id="PF13640">
    <property type="entry name" value="2OG-FeII_Oxy_3"/>
    <property type="match status" value="1"/>
</dbReference>
<evidence type="ECO:0000259" key="6">
    <source>
        <dbReference type="PROSITE" id="PS51471"/>
    </source>
</evidence>
<dbReference type="GO" id="GO:0005506">
    <property type="term" value="F:iron ion binding"/>
    <property type="evidence" value="ECO:0007669"/>
    <property type="project" value="InterPro"/>
</dbReference>
<evidence type="ECO:0000256" key="4">
    <source>
        <dbReference type="ARBA" id="ARBA00023002"/>
    </source>
</evidence>
<evidence type="ECO:0000256" key="3">
    <source>
        <dbReference type="ARBA" id="ARBA00022964"/>
    </source>
</evidence>
<dbReference type="Gene3D" id="2.60.120.620">
    <property type="entry name" value="q2cbj1_9rhob like domain"/>
    <property type="match status" value="1"/>
</dbReference>
<proteinExistence type="inferred from homology"/>
<gene>
    <name evidence="7" type="ORF">MNBD_GAMMA21-1715</name>
</gene>
<name>A0A3B0ZB63_9ZZZZ</name>
<dbReference type="PANTHER" id="PTHR41536">
    <property type="entry name" value="PKHD-TYPE HYDROXYLASE YBIX"/>
    <property type="match status" value="1"/>
</dbReference>
<dbReference type="InterPro" id="IPR041097">
    <property type="entry name" value="PKHD_C"/>
</dbReference>
<feature type="domain" description="Fe2OG dioxygenase" evidence="6">
    <location>
        <begin position="78"/>
        <end position="176"/>
    </location>
</feature>
<dbReference type="NCBIfam" id="NF003975">
    <property type="entry name" value="PRK05467.1-4"/>
    <property type="match status" value="1"/>
</dbReference>
<dbReference type="GO" id="GO:0031418">
    <property type="term" value="F:L-ascorbic acid binding"/>
    <property type="evidence" value="ECO:0007669"/>
    <property type="project" value="InterPro"/>
</dbReference>
<accession>A0A3B0ZB63</accession>
<organism evidence="7">
    <name type="scientific">hydrothermal vent metagenome</name>
    <dbReference type="NCBI Taxonomy" id="652676"/>
    <lineage>
        <taxon>unclassified sequences</taxon>
        <taxon>metagenomes</taxon>
        <taxon>ecological metagenomes</taxon>
    </lineage>
</organism>
<dbReference type="AlphaFoldDB" id="A0A3B0ZB63"/>
<dbReference type="Pfam" id="PF18331">
    <property type="entry name" value="PKHD_C"/>
    <property type="match status" value="1"/>
</dbReference>
<evidence type="ECO:0000256" key="2">
    <source>
        <dbReference type="ARBA" id="ARBA00022723"/>
    </source>
</evidence>
<keyword evidence="2" id="KW-0479">Metal-binding</keyword>
<dbReference type="PANTHER" id="PTHR41536:SF1">
    <property type="entry name" value="PKHD-TYPE HYDROXYLASE YBIX"/>
    <property type="match status" value="1"/>
</dbReference>
<dbReference type="PROSITE" id="PS51471">
    <property type="entry name" value="FE2OG_OXY"/>
    <property type="match status" value="1"/>
</dbReference>
<keyword evidence="5" id="KW-0408">Iron</keyword>
<evidence type="ECO:0000256" key="5">
    <source>
        <dbReference type="ARBA" id="ARBA00023004"/>
    </source>
</evidence>
<sequence length="224" mass="25263">MLIEIPALLSKKKITEIQQLLAQAQFVDGKLSAGMAAKRVKNNVELPQDGEQLERLNTLVMSTLVQHPLFQNATLPHRIASPFYARYEQGQSYGEHIDDPVMGPAGQRYRSDISCTVFLNAPEDYQGGELQIRTQYGSQAIKLTAGSAILYPSTSLHQVSPVTSGTRLVAVTWVQSMIRQAERRELLFELNQAREKLMREQPDAEVTHQVDHSYVNLIRMWSEV</sequence>
<dbReference type="Gene3D" id="4.10.860.20">
    <property type="entry name" value="Rabenosyn, Rab binding domain"/>
    <property type="match status" value="1"/>
</dbReference>
<dbReference type="GO" id="GO:0006879">
    <property type="term" value="P:intracellular iron ion homeostasis"/>
    <property type="evidence" value="ECO:0007669"/>
    <property type="project" value="TreeGrafter"/>
</dbReference>
<dbReference type="NCBIfam" id="NF003974">
    <property type="entry name" value="PRK05467.1-3"/>
    <property type="match status" value="1"/>
</dbReference>
<dbReference type="HAMAP" id="MF_00657">
    <property type="entry name" value="Hydroxyl_YbiX"/>
    <property type="match status" value="1"/>
</dbReference>
<dbReference type="GO" id="GO:0016706">
    <property type="term" value="F:2-oxoglutarate-dependent dioxygenase activity"/>
    <property type="evidence" value="ECO:0007669"/>
    <property type="project" value="InterPro"/>
</dbReference>
<dbReference type="InterPro" id="IPR006620">
    <property type="entry name" value="Pro_4_hyd_alph"/>
</dbReference>
<dbReference type="GO" id="GO:0006974">
    <property type="term" value="P:DNA damage response"/>
    <property type="evidence" value="ECO:0007669"/>
    <property type="project" value="TreeGrafter"/>
</dbReference>
<dbReference type="InterPro" id="IPR005123">
    <property type="entry name" value="Oxoglu/Fe-dep_dioxygenase_dom"/>
</dbReference>
<comment type="cofactor">
    <cofactor evidence="1">
        <name>L-ascorbate</name>
        <dbReference type="ChEBI" id="CHEBI:38290"/>
    </cofactor>
</comment>
<reference evidence="7" key="1">
    <citation type="submission" date="2018-06" db="EMBL/GenBank/DDBJ databases">
        <authorList>
            <person name="Zhirakovskaya E."/>
        </authorList>
    </citation>
    <scope>NUCLEOTIDE SEQUENCE</scope>
</reference>
<evidence type="ECO:0000256" key="1">
    <source>
        <dbReference type="ARBA" id="ARBA00001961"/>
    </source>
</evidence>
<evidence type="ECO:0000313" key="7">
    <source>
        <dbReference type="EMBL" id="VAW90635.1"/>
    </source>
</evidence>
<dbReference type="InterPro" id="IPR023550">
    <property type="entry name" value="PKHD_hydroxylase"/>
</dbReference>
<dbReference type="EMBL" id="UOFR01000003">
    <property type="protein sequence ID" value="VAW90635.1"/>
    <property type="molecule type" value="Genomic_DNA"/>
</dbReference>
<keyword evidence="3" id="KW-0223">Dioxygenase</keyword>
<protein>
    <submittedName>
        <fullName evidence="7">PKHD-type hydroxylase YbiX</fullName>
    </submittedName>
</protein>
<dbReference type="InterPro" id="IPR044862">
    <property type="entry name" value="Pro_4_hyd_alph_FE2OG_OXY"/>
</dbReference>
<dbReference type="SMART" id="SM00702">
    <property type="entry name" value="P4Hc"/>
    <property type="match status" value="1"/>
</dbReference>
<keyword evidence="4" id="KW-0560">Oxidoreductase</keyword>